<sequence>MSNTPTNCLFGKIDNGTWVFSNYDTINGYKNNQHCYAKLLSVDGYHYSFQIEEFFLSNGDNLTLETSDSFTSFKIHSNDVAPGVSPPRMKSYYLSNSNYHQYVHEPISEGHVIFEMALDDSVVKKGYRFEIFFQDSLDYSTAVYYDNLTNYMGRYIILTI</sequence>
<protein>
    <submittedName>
        <fullName evidence="2">CUB domain-containing protein</fullName>
    </submittedName>
</protein>
<organism evidence="1 2">
    <name type="scientific">Panagrolaimus sp. JU765</name>
    <dbReference type="NCBI Taxonomy" id="591449"/>
    <lineage>
        <taxon>Eukaryota</taxon>
        <taxon>Metazoa</taxon>
        <taxon>Ecdysozoa</taxon>
        <taxon>Nematoda</taxon>
        <taxon>Chromadorea</taxon>
        <taxon>Rhabditida</taxon>
        <taxon>Tylenchina</taxon>
        <taxon>Panagrolaimomorpha</taxon>
        <taxon>Panagrolaimoidea</taxon>
        <taxon>Panagrolaimidae</taxon>
        <taxon>Panagrolaimus</taxon>
    </lineage>
</organism>
<accession>A0AC34Q717</accession>
<reference evidence="2" key="1">
    <citation type="submission" date="2022-11" db="UniProtKB">
        <authorList>
            <consortium name="WormBaseParasite"/>
        </authorList>
    </citation>
    <scope>IDENTIFICATION</scope>
</reference>
<evidence type="ECO:0000313" key="2">
    <source>
        <dbReference type="WBParaSite" id="JU765_v2.g13603.t1"/>
    </source>
</evidence>
<dbReference type="Proteomes" id="UP000887576">
    <property type="component" value="Unplaced"/>
</dbReference>
<evidence type="ECO:0000313" key="1">
    <source>
        <dbReference type="Proteomes" id="UP000887576"/>
    </source>
</evidence>
<name>A0AC34Q717_9BILA</name>
<proteinExistence type="predicted"/>
<dbReference type="WBParaSite" id="JU765_v2.g13603.t1">
    <property type="protein sequence ID" value="JU765_v2.g13603.t1"/>
    <property type="gene ID" value="JU765_v2.g13603"/>
</dbReference>